<evidence type="ECO:0000313" key="5">
    <source>
        <dbReference type="Proteomes" id="UP000595437"/>
    </source>
</evidence>
<dbReference type="Pfam" id="PF00076">
    <property type="entry name" value="RRM_1"/>
    <property type="match status" value="1"/>
</dbReference>
<evidence type="ECO:0000259" key="3">
    <source>
        <dbReference type="PROSITE" id="PS50102"/>
    </source>
</evidence>
<dbReference type="EMBL" id="CP045910">
    <property type="protein sequence ID" value="QQP31486.1"/>
    <property type="molecule type" value="Genomic_DNA"/>
</dbReference>
<accession>A0A7T8GK03</accession>
<keyword evidence="1 2" id="KW-0694">RNA-binding</keyword>
<dbReference type="Proteomes" id="UP000595437">
    <property type="component" value="Chromosome 21"/>
</dbReference>
<evidence type="ECO:0000313" key="4">
    <source>
        <dbReference type="EMBL" id="QQP31486.1"/>
    </source>
</evidence>
<dbReference type="GO" id="GO:0003729">
    <property type="term" value="F:mRNA binding"/>
    <property type="evidence" value="ECO:0007669"/>
    <property type="project" value="TreeGrafter"/>
</dbReference>
<dbReference type="InterPro" id="IPR000504">
    <property type="entry name" value="RRM_dom"/>
</dbReference>
<gene>
    <name evidence="4" type="ORF">FKW44_025098</name>
</gene>
<dbReference type="PANTHER" id="PTHR45735:SF2">
    <property type="entry name" value="CLEAVAGE STIMULATION FACTOR SUBUNIT 2"/>
    <property type="match status" value="1"/>
</dbReference>
<protein>
    <submittedName>
        <fullName evidence="4">Cleavage stimulation factor 64 kDa subunit</fullName>
    </submittedName>
</protein>
<evidence type="ECO:0000256" key="1">
    <source>
        <dbReference type="ARBA" id="ARBA00022884"/>
    </source>
</evidence>
<dbReference type="OrthoDB" id="272703at2759"/>
<dbReference type="SMART" id="SM00360">
    <property type="entry name" value="RRM"/>
    <property type="match status" value="1"/>
</dbReference>
<organism evidence="4 5">
    <name type="scientific">Caligus rogercresseyi</name>
    <name type="common">Sea louse</name>
    <dbReference type="NCBI Taxonomy" id="217165"/>
    <lineage>
        <taxon>Eukaryota</taxon>
        <taxon>Metazoa</taxon>
        <taxon>Ecdysozoa</taxon>
        <taxon>Arthropoda</taxon>
        <taxon>Crustacea</taxon>
        <taxon>Multicrustacea</taxon>
        <taxon>Hexanauplia</taxon>
        <taxon>Copepoda</taxon>
        <taxon>Siphonostomatoida</taxon>
        <taxon>Caligidae</taxon>
        <taxon>Caligus</taxon>
    </lineage>
</organism>
<sequence length="96" mass="10857">MDIPSEIDKSARSVFVGNIPYEATEEKLKDIFSEVGPVTSFKLVYDRENGKPKGYGFCEYKDADMAQSAMRNLNGYEIEGRTLRVDTLARKRTALN</sequence>
<dbReference type="GO" id="GO:0005847">
    <property type="term" value="C:mRNA cleavage and polyadenylation specificity factor complex"/>
    <property type="evidence" value="ECO:0007669"/>
    <property type="project" value="TreeGrafter"/>
</dbReference>
<dbReference type="InterPro" id="IPR035979">
    <property type="entry name" value="RBD_domain_sf"/>
</dbReference>
<name>A0A7T8GK03_CALRO</name>
<keyword evidence="5" id="KW-1185">Reference proteome</keyword>
<proteinExistence type="predicted"/>
<feature type="domain" description="RRM" evidence="3">
    <location>
        <begin position="12"/>
        <end position="90"/>
    </location>
</feature>
<dbReference type="SUPFAM" id="SSF54928">
    <property type="entry name" value="RNA-binding domain, RBD"/>
    <property type="match status" value="1"/>
</dbReference>
<evidence type="ECO:0000256" key="2">
    <source>
        <dbReference type="PROSITE-ProRule" id="PRU00176"/>
    </source>
</evidence>
<dbReference type="PANTHER" id="PTHR45735">
    <property type="entry name" value="CLEAVAGE STIMULATION FACTOR SUBUNIT 2"/>
    <property type="match status" value="1"/>
</dbReference>
<reference evidence="5" key="1">
    <citation type="submission" date="2021-01" db="EMBL/GenBank/DDBJ databases">
        <title>Caligus Genome Assembly.</title>
        <authorList>
            <person name="Gallardo-Escarate C."/>
        </authorList>
    </citation>
    <scope>NUCLEOTIDE SEQUENCE [LARGE SCALE GENOMIC DNA]</scope>
</reference>
<dbReference type="InterPro" id="IPR012677">
    <property type="entry name" value="Nucleotide-bd_a/b_plait_sf"/>
</dbReference>
<dbReference type="Gene3D" id="3.30.70.330">
    <property type="match status" value="1"/>
</dbReference>
<dbReference type="PROSITE" id="PS50102">
    <property type="entry name" value="RRM"/>
    <property type="match status" value="1"/>
</dbReference>
<dbReference type="AlphaFoldDB" id="A0A7T8GK03"/>